<accession>A0AAP0L520</accession>
<dbReference type="GO" id="GO:0005736">
    <property type="term" value="C:RNA polymerase I complex"/>
    <property type="evidence" value="ECO:0007669"/>
    <property type="project" value="TreeGrafter"/>
</dbReference>
<feature type="binding site" evidence="8">
    <location>
        <position position="12"/>
    </location>
    <ligand>
        <name>Zn(2+)</name>
        <dbReference type="ChEBI" id="CHEBI:29105"/>
        <label>1</label>
    </ligand>
</feature>
<evidence type="ECO:0000256" key="2">
    <source>
        <dbReference type="ARBA" id="ARBA00022478"/>
    </source>
</evidence>
<feature type="binding site" evidence="8">
    <location>
        <position position="118"/>
    </location>
    <ligand>
        <name>Zn(2+)</name>
        <dbReference type="ChEBI" id="CHEBI:29105"/>
        <label>2</label>
    </ligand>
</feature>
<gene>
    <name evidence="11" type="ORF">Syun_005428</name>
</gene>
<dbReference type="SUPFAM" id="SSF57783">
    <property type="entry name" value="Zinc beta-ribbon"/>
    <property type="match status" value="1"/>
</dbReference>
<dbReference type="PROSITE" id="PS51133">
    <property type="entry name" value="ZF_TFIIS_2"/>
    <property type="match status" value="1"/>
</dbReference>
<evidence type="ECO:0000256" key="1">
    <source>
        <dbReference type="ARBA" id="ARBA00004604"/>
    </source>
</evidence>
<dbReference type="AlphaFoldDB" id="A0AAP0L520"/>
<evidence type="ECO:0000256" key="9">
    <source>
        <dbReference type="PIRSR" id="PIRSR005586-2"/>
    </source>
</evidence>
<feature type="binding site" evidence="8">
    <location>
        <position position="15"/>
    </location>
    <ligand>
        <name>Zn(2+)</name>
        <dbReference type="ChEBI" id="CHEBI:29105"/>
        <label>1</label>
    </ligand>
</feature>
<feature type="binding site" evidence="8">
    <location>
        <position position="87"/>
    </location>
    <ligand>
        <name>Zn(2+)</name>
        <dbReference type="ChEBI" id="CHEBI:29105"/>
        <label>2</label>
    </ligand>
</feature>
<evidence type="ECO:0000256" key="5">
    <source>
        <dbReference type="ARBA" id="ARBA00022833"/>
    </source>
</evidence>
<dbReference type="PANTHER" id="PTHR11239">
    <property type="entry name" value="DNA-DIRECTED RNA POLYMERASE"/>
    <property type="match status" value="1"/>
</dbReference>
<reference evidence="11 12" key="1">
    <citation type="submission" date="2024-01" db="EMBL/GenBank/DDBJ databases">
        <title>Genome assemblies of Stephania.</title>
        <authorList>
            <person name="Yang L."/>
        </authorList>
    </citation>
    <scope>NUCLEOTIDE SEQUENCE [LARGE SCALE GENOMIC DNA]</scope>
    <source>
        <strain evidence="11">YNDBR</strain>
        <tissue evidence="11">Leaf</tissue>
    </source>
</reference>
<feature type="binding site" evidence="8">
    <location>
        <position position="115"/>
    </location>
    <ligand>
        <name>Zn(2+)</name>
        <dbReference type="ChEBI" id="CHEBI:29105"/>
        <label>2</label>
    </ligand>
</feature>
<comment type="caution">
    <text evidence="11">The sequence shown here is derived from an EMBL/GenBank/DDBJ whole genome shotgun (WGS) entry which is preliminary data.</text>
</comment>
<comment type="similarity">
    <text evidence="7">Belongs to the archaeal rpoM/eukaryotic RPA12/RPB9/RPC11 RNA polymerase family.</text>
</comment>
<sequence length="126" mass="14588">MEQWRGRDFQFCSMCGTMLYLKSSQYAKCRLCGLKQNAQEIVGREIRYTITAEDLRRDLGTAPFVKLDGPLSGDDKDIERARANQPCPKCNHPWLEYTSRQMRSADEGQTIFYSCPRCGHKFLHNT</sequence>
<keyword evidence="3 8" id="KW-0479">Metal-binding</keyword>
<feature type="binding site" evidence="8">
    <location>
        <position position="90"/>
    </location>
    <ligand>
        <name>Zn(2+)</name>
        <dbReference type="ChEBI" id="CHEBI:29105"/>
        <label>2</label>
    </ligand>
</feature>
<evidence type="ECO:0000313" key="11">
    <source>
        <dbReference type="EMBL" id="KAK9164526.1"/>
    </source>
</evidence>
<dbReference type="PIRSF" id="PIRSF005586">
    <property type="entry name" value="RNApol_RpoM"/>
    <property type="match status" value="1"/>
</dbReference>
<name>A0AAP0L520_9MAGN</name>
<feature type="domain" description="TFIIS-type" evidence="10">
    <location>
        <begin position="83"/>
        <end position="123"/>
    </location>
</feature>
<keyword evidence="12" id="KW-1185">Reference proteome</keyword>
<dbReference type="GO" id="GO:0003899">
    <property type="term" value="F:DNA-directed RNA polymerase activity"/>
    <property type="evidence" value="ECO:0007669"/>
    <property type="project" value="InterPro"/>
</dbReference>
<dbReference type="Proteomes" id="UP001420932">
    <property type="component" value="Unassembled WGS sequence"/>
</dbReference>
<comment type="subcellular location">
    <subcellularLocation>
        <location evidence="1">Nucleus</location>
        <location evidence="1">Nucleolus</location>
    </subcellularLocation>
</comment>
<organism evidence="11 12">
    <name type="scientific">Stephania yunnanensis</name>
    <dbReference type="NCBI Taxonomy" id="152371"/>
    <lineage>
        <taxon>Eukaryota</taxon>
        <taxon>Viridiplantae</taxon>
        <taxon>Streptophyta</taxon>
        <taxon>Embryophyta</taxon>
        <taxon>Tracheophyta</taxon>
        <taxon>Spermatophyta</taxon>
        <taxon>Magnoliopsida</taxon>
        <taxon>Ranunculales</taxon>
        <taxon>Menispermaceae</taxon>
        <taxon>Menispermoideae</taxon>
        <taxon>Cissampelideae</taxon>
        <taxon>Stephania</taxon>
    </lineage>
</organism>
<keyword evidence="5 8" id="KW-0862">Zinc</keyword>
<feature type="zinc finger region" description="C4-type" evidence="9">
    <location>
        <begin position="12"/>
        <end position="32"/>
    </location>
</feature>
<keyword evidence="6 7" id="KW-0539">Nucleus</keyword>
<keyword evidence="7" id="KW-0804">Transcription</keyword>
<evidence type="ECO:0000256" key="7">
    <source>
        <dbReference type="PIRNR" id="PIRNR005586"/>
    </source>
</evidence>
<comment type="function">
    <text evidence="7">DNA-dependent RNA polymerase catalyzes the transcription of DNA into RNA using the four ribonucleoside triphosphates as substrates.</text>
</comment>
<dbReference type="Pfam" id="PF01096">
    <property type="entry name" value="Zn_ribbon_TFIIS"/>
    <property type="match status" value="1"/>
</dbReference>
<dbReference type="CDD" id="cd10507">
    <property type="entry name" value="Zn-ribbon_RPA12"/>
    <property type="match status" value="1"/>
</dbReference>
<feature type="binding site" evidence="8">
    <location>
        <position position="29"/>
    </location>
    <ligand>
        <name>Zn(2+)</name>
        <dbReference type="ChEBI" id="CHEBI:29105"/>
        <label>1</label>
    </ligand>
</feature>
<evidence type="ECO:0000256" key="3">
    <source>
        <dbReference type="ARBA" id="ARBA00022723"/>
    </source>
</evidence>
<proteinExistence type="inferred from homology"/>
<dbReference type="Gene3D" id="2.20.25.10">
    <property type="match status" value="1"/>
</dbReference>
<dbReference type="SMART" id="SM00440">
    <property type="entry name" value="ZnF_C2C2"/>
    <property type="match status" value="1"/>
</dbReference>
<dbReference type="InterPro" id="IPR012164">
    <property type="entry name" value="Rpa12/Rpb9/Rpc10/TFS"/>
</dbReference>
<dbReference type="InterPro" id="IPR034004">
    <property type="entry name" value="Zn_ribbon_RPA12_C"/>
</dbReference>
<dbReference type="PANTHER" id="PTHR11239:SF14">
    <property type="entry name" value="DNA-DIRECTED RNA POLYMERASE I SUBUNIT RPA12"/>
    <property type="match status" value="1"/>
</dbReference>
<keyword evidence="4 9" id="KW-0863">Zinc-finger</keyword>
<keyword evidence="2 7" id="KW-0240">DNA-directed RNA polymerase</keyword>
<dbReference type="GO" id="GO:0006363">
    <property type="term" value="P:termination of RNA polymerase I transcription"/>
    <property type="evidence" value="ECO:0007669"/>
    <property type="project" value="TreeGrafter"/>
</dbReference>
<evidence type="ECO:0000256" key="8">
    <source>
        <dbReference type="PIRSR" id="PIRSR005586-1"/>
    </source>
</evidence>
<dbReference type="GO" id="GO:0008270">
    <property type="term" value="F:zinc ion binding"/>
    <property type="evidence" value="ECO:0007669"/>
    <property type="project" value="UniProtKB-KW"/>
</dbReference>
<evidence type="ECO:0000313" key="12">
    <source>
        <dbReference type="Proteomes" id="UP001420932"/>
    </source>
</evidence>
<evidence type="ECO:0000259" key="10">
    <source>
        <dbReference type="PROSITE" id="PS51133"/>
    </source>
</evidence>
<evidence type="ECO:0000256" key="6">
    <source>
        <dbReference type="ARBA" id="ARBA00023242"/>
    </source>
</evidence>
<dbReference type="PROSITE" id="PS00466">
    <property type="entry name" value="ZF_TFIIS_1"/>
    <property type="match status" value="1"/>
</dbReference>
<protein>
    <recommendedName>
        <fullName evidence="7">DNA-directed RNA polymerase subunit</fullName>
    </recommendedName>
</protein>
<evidence type="ECO:0000256" key="4">
    <source>
        <dbReference type="ARBA" id="ARBA00022771"/>
    </source>
</evidence>
<dbReference type="GO" id="GO:0003676">
    <property type="term" value="F:nucleic acid binding"/>
    <property type="evidence" value="ECO:0007669"/>
    <property type="project" value="InterPro"/>
</dbReference>
<dbReference type="InterPro" id="IPR001222">
    <property type="entry name" value="Znf_TFIIS"/>
</dbReference>
<feature type="binding site" evidence="8">
    <location>
        <position position="32"/>
    </location>
    <ligand>
        <name>Zn(2+)</name>
        <dbReference type="ChEBI" id="CHEBI:29105"/>
        <label>1</label>
    </ligand>
</feature>
<dbReference type="EMBL" id="JBBNAF010000002">
    <property type="protein sequence ID" value="KAK9164526.1"/>
    <property type="molecule type" value="Genomic_DNA"/>
</dbReference>